<feature type="domain" description="CdaR GGDEF-like" evidence="4">
    <location>
        <begin position="307"/>
        <end position="443"/>
    </location>
</feature>
<sequence>MSLSLLNALKLPVFSNAKVIGGHNGLQKGIDSFNVMVKLPKQHDQVSRDTPNISSWLNKNQLVLTTEVVVNENLHALMEFLKQMNTAQATGLIIKAHTDTELPTLPEPLLDQTNRLNLPLIVLPNDNSIGEIMSQVLSIILNAKQVELERTITIHNKFSRLFLRGASMSDVAQTLTGFIHYPVIIVNTKFDVLGCAATAKPWIDSLTTERDWVHFIVNQPPTKNQLTYYKNEQHKKLGIYPIHSSGNLKGYFIILNIDSTVEPSLMPLEQASQIVAYESIKQAALLEGSNRLRDEFFSDFFENKFSSSEEILKKGEKYGLVNGGYYWVIACKLLSHSMHGQHSQHINSSHYEALKVDVDTYLEAVKAPFITTIKDENLIIILNSPISDQPIEKETEWIEKLTHLQDQLAACHSSWAASFGISNATEQLEGIPRAYQEAHTALKQSLNVGNKPFVVSYRVQQVPDLIRLLPYHKLSEFYVTVLKKLAYPKTPEDHDILLTLDTYLKLNCNVKETANALFLHRNTVFYKLNKCEAILNISLKDPVDLIKLRIALIIHQLLITGEKQD</sequence>
<dbReference type="InterPro" id="IPR041522">
    <property type="entry name" value="CdaR_GGDEF"/>
</dbReference>
<feature type="domain" description="Purine catabolism PurC-like" evidence="2">
    <location>
        <begin position="8"/>
        <end position="140"/>
    </location>
</feature>
<evidence type="ECO:0000313" key="5">
    <source>
        <dbReference type="EMBL" id="MFC6333260.1"/>
    </source>
</evidence>
<dbReference type="Gene3D" id="1.10.10.2840">
    <property type="entry name" value="PucR C-terminal helix-turn-helix domain"/>
    <property type="match status" value="1"/>
</dbReference>
<evidence type="ECO:0000313" key="6">
    <source>
        <dbReference type="Proteomes" id="UP001596233"/>
    </source>
</evidence>
<evidence type="ECO:0000259" key="3">
    <source>
        <dbReference type="Pfam" id="PF13556"/>
    </source>
</evidence>
<reference evidence="6" key="1">
    <citation type="journal article" date="2019" name="Int. J. Syst. Evol. Microbiol.">
        <title>The Global Catalogue of Microorganisms (GCM) 10K type strain sequencing project: providing services to taxonomists for standard genome sequencing and annotation.</title>
        <authorList>
            <consortium name="The Broad Institute Genomics Platform"/>
            <consortium name="The Broad Institute Genome Sequencing Center for Infectious Disease"/>
            <person name="Wu L."/>
            <person name="Ma J."/>
        </authorList>
    </citation>
    <scope>NUCLEOTIDE SEQUENCE [LARGE SCALE GENOMIC DNA]</scope>
    <source>
        <strain evidence="6">PCU 280</strain>
    </source>
</reference>
<dbReference type="Pfam" id="PF07905">
    <property type="entry name" value="PucR"/>
    <property type="match status" value="1"/>
</dbReference>
<keyword evidence="6" id="KW-1185">Reference proteome</keyword>
<accession>A0ABW1V7A3</accession>
<organism evidence="5 6">
    <name type="scientific">Paenibacillus septentrionalis</name>
    <dbReference type="NCBI Taxonomy" id="429342"/>
    <lineage>
        <taxon>Bacteria</taxon>
        <taxon>Bacillati</taxon>
        <taxon>Bacillota</taxon>
        <taxon>Bacilli</taxon>
        <taxon>Bacillales</taxon>
        <taxon>Paenibacillaceae</taxon>
        <taxon>Paenibacillus</taxon>
    </lineage>
</organism>
<dbReference type="Proteomes" id="UP001596233">
    <property type="component" value="Unassembled WGS sequence"/>
</dbReference>
<comment type="similarity">
    <text evidence="1">Belongs to the CdaR family.</text>
</comment>
<dbReference type="PANTHER" id="PTHR33744:SF1">
    <property type="entry name" value="DNA-BINDING TRANSCRIPTIONAL ACTIVATOR ADER"/>
    <property type="match status" value="1"/>
</dbReference>
<dbReference type="EMBL" id="JBHSTE010000003">
    <property type="protein sequence ID" value="MFC6333260.1"/>
    <property type="molecule type" value="Genomic_DNA"/>
</dbReference>
<dbReference type="InterPro" id="IPR025736">
    <property type="entry name" value="PucR_C-HTH_dom"/>
</dbReference>
<protein>
    <submittedName>
        <fullName evidence="5">PucR family transcriptional regulator</fullName>
    </submittedName>
</protein>
<evidence type="ECO:0000256" key="1">
    <source>
        <dbReference type="ARBA" id="ARBA00006754"/>
    </source>
</evidence>
<proteinExistence type="inferred from homology"/>
<evidence type="ECO:0000259" key="4">
    <source>
        <dbReference type="Pfam" id="PF17853"/>
    </source>
</evidence>
<dbReference type="Pfam" id="PF13556">
    <property type="entry name" value="HTH_30"/>
    <property type="match status" value="1"/>
</dbReference>
<evidence type="ECO:0000259" key="2">
    <source>
        <dbReference type="Pfam" id="PF07905"/>
    </source>
</evidence>
<dbReference type="Pfam" id="PF17853">
    <property type="entry name" value="GGDEF_2"/>
    <property type="match status" value="1"/>
</dbReference>
<comment type="caution">
    <text evidence="5">The sequence shown here is derived from an EMBL/GenBank/DDBJ whole genome shotgun (WGS) entry which is preliminary data.</text>
</comment>
<feature type="domain" description="PucR C-terminal helix-turn-helix" evidence="3">
    <location>
        <begin position="497"/>
        <end position="553"/>
    </location>
</feature>
<dbReference type="InterPro" id="IPR012914">
    <property type="entry name" value="PucR_dom"/>
</dbReference>
<gene>
    <name evidence="5" type="ORF">ACFP56_11545</name>
</gene>
<dbReference type="RefSeq" id="WP_379234533.1">
    <property type="nucleotide sequence ID" value="NZ_JBHSTE010000003.1"/>
</dbReference>
<dbReference type="InterPro" id="IPR051448">
    <property type="entry name" value="CdaR-like_regulators"/>
</dbReference>
<name>A0ABW1V7A3_9BACL</name>
<dbReference type="PANTHER" id="PTHR33744">
    <property type="entry name" value="CARBOHYDRATE DIACID REGULATOR"/>
    <property type="match status" value="1"/>
</dbReference>
<dbReference type="InterPro" id="IPR042070">
    <property type="entry name" value="PucR_C-HTH_sf"/>
</dbReference>